<dbReference type="Proteomes" id="UP000601435">
    <property type="component" value="Unassembled WGS sequence"/>
</dbReference>
<protein>
    <submittedName>
        <fullName evidence="2">Uncharacterized protein</fullName>
    </submittedName>
</protein>
<accession>A0A812ZVX5</accession>
<feature type="compositionally biased region" description="Basic and acidic residues" evidence="1">
    <location>
        <begin position="34"/>
        <end position="44"/>
    </location>
</feature>
<sequence length="549" mass="61900">MWLGSEDNEKLRIDTTKEELKDKTNPSPSAEPDVESKAPPKLVEEAASSSPEKKVETASTEKKDLDKNNEIQEPKVAPQLHKIKYDSVSLELEARPLQWLWLKQISAFWIIACGAILSFALRVGALLTTGCRSFSENHELNMTQLLKQSRRVLIHQEELGYLERSQFMGLIFAVLQHRGELQLPGVCPCAVVVAAAVQLGIEAYNIEHGALHTNYDHVTAFHRTGVLDRTIMNASAICSVAEGRFWPIAHAVDVLLTTKRSMMERLQRVGDWVATFQEESTITDEQHIEALADAAAVFDSEGLEWWPCRGTLIALLRHGKRSGVLSKGKLDVVDHDVDIMVCVSSHEKWAEQRLSVEKKLQERGWSHCFERYSASESYEGHQYHFARGDLWLCTRTDPKVTLDIATYIIDGPIAYAQKYCLPSSHSALRSRCWFPQNDGTFRGSRGRLRISAIRPLKRCKAGHLSVPCPREPLETLRATMNVNFTGSCVALPDIEQRLERDLYDSDKDAWLSEGLTKEDVEILRQRAADLDKEGYLSMTPYLRCADLSG</sequence>
<organism evidence="2 3">
    <name type="scientific">Symbiodinium necroappetens</name>
    <dbReference type="NCBI Taxonomy" id="1628268"/>
    <lineage>
        <taxon>Eukaryota</taxon>
        <taxon>Sar</taxon>
        <taxon>Alveolata</taxon>
        <taxon>Dinophyceae</taxon>
        <taxon>Suessiales</taxon>
        <taxon>Symbiodiniaceae</taxon>
        <taxon>Symbiodinium</taxon>
    </lineage>
</organism>
<feature type="region of interest" description="Disordered" evidence="1">
    <location>
        <begin position="1"/>
        <end position="72"/>
    </location>
</feature>
<name>A0A812ZVX5_9DINO</name>
<gene>
    <name evidence="2" type="ORF">SNEC2469_LOCUS25731</name>
</gene>
<dbReference type="EMBL" id="CAJNJA010051141">
    <property type="protein sequence ID" value="CAE7843421.1"/>
    <property type="molecule type" value="Genomic_DNA"/>
</dbReference>
<reference evidence="2" key="1">
    <citation type="submission" date="2021-02" db="EMBL/GenBank/DDBJ databases">
        <authorList>
            <person name="Dougan E. K."/>
            <person name="Rhodes N."/>
            <person name="Thang M."/>
            <person name="Chan C."/>
        </authorList>
    </citation>
    <scope>NUCLEOTIDE SEQUENCE</scope>
</reference>
<proteinExistence type="predicted"/>
<evidence type="ECO:0000313" key="2">
    <source>
        <dbReference type="EMBL" id="CAE7843421.1"/>
    </source>
</evidence>
<comment type="caution">
    <text evidence="2">The sequence shown here is derived from an EMBL/GenBank/DDBJ whole genome shotgun (WGS) entry which is preliminary data.</text>
</comment>
<dbReference type="OrthoDB" id="418933at2759"/>
<keyword evidence="3" id="KW-1185">Reference proteome</keyword>
<evidence type="ECO:0000256" key="1">
    <source>
        <dbReference type="SAM" id="MobiDB-lite"/>
    </source>
</evidence>
<evidence type="ECO:0000313" key="3">
    <source>
        <dbReference type="Proteomes" id="UP000601435"/>
    </source>
</evidence>
<feature type="compositionally biased region" description="Basic and acidic residues" evidence="1">
    <location>
        <begin position="7"/>
        <end position="24"/>
    </location>
</feature>
<dbReference type="AlphaFoldDB" id="A0A812ZVX5"/>
<feature type="compositionally biased region" description="Basic and acidic residues" evidence="1">
    <location>
        <begin position="51"/>
        <end position="72"/>
    </location>
</feature>